<dbReference type="InterPro" id="IPR011044">
    <property type="entry name" value="Quino_amine_DH_bsu"/>
</dbReference>
<dbReference type="InterPro" id="IPR011042">
    <property type="entry name" value="6-blade_b-propeller_TolB-like"/>
</dbReference>
<organism evidence="1">
    <name type="scientific">Bacteroides fragilis</name>
    <dbReference type="NCBI Taxonomy" id="817"/>
    <lineage>
        <taxon>Bacteria</taxon>
        <taxon>Pseudomonadati</taxon>
        <taxon>Bacteroidota</taxon>
        <taxon>Bacteroidia</taxon>
        <taxon>Bacteroidales</taxon>
        <taxon>Bacteroidaceae</taxon>
        <taxon>Bacteroides</taxon>
    </lineage>
</organism>
<dbReference type="Gene3D" id="2.120.10.30">
    <property type="entry name" value="TolB, C-terminal domain"/>
    <property type="match status" value="1"/>
</dbReference>
<proteinExistence type="predicted"/>
<dbReference type="RefSeq" id="WP_044300035.1">
    <property type="nucleotide sequence ID" value="NZ_CAEUHN010000018.1"/>
</dbReference>
<gene>
    <name evidence="1" type="ORF">EE52_0207190</name>
</gene>
<dbReference type="Pfam" id="PF17170">
    <property type="entry name" value="DUF5128"/>
    <property type="match status" value="1"/>
</dbReference>
<accession>A0A0I9SBA8</accession>
<name>A0A0I9SBA8_BACFG</name>
<dbReference type="EMBL" id="JMZZ02000102">
    <property type="protein sequence ID" value="KFX75392.1"/>
    <property type="molecule type" value="Genomic_DNA"/>
</dbReference>
<evidence type="ECO:0008006" key="2">
    <source>
        <dbReference type="Google" id="ProtNLM"/>
    </source>
</evidence>
<comment type="caution">
    <text evidence="1">The sequence shown here is derived from an EMBL/GenBank/DDBJ whole genome shotgun (WGS) entry which is preliminary data.</text>
</comment>
<reference evidence="1" key="1">
    <citation type="book" date="2014" name="THE 24TH EUROPEAN CONGRESS OF CLINICAL MICROBIOLOGY AND INFECTIOUS DISEASES" publisher="ECCMID 2014" city="Barcelona, Spain">
        <title>Identification of resistance genes in three multidrug-resistant Bacteroides fragilis isolates by whole genome sequencing.</title>
        <editorList>
            <person name="Unknown"/>
            <person name="A."/>
        </editorList>
        <authorList>
            <person name="Sydenham T.V."/>
            <person name="Hasman H."/>
            <person name="Wang M."/>
            <person name="Soki J."/>
            <person name="Nagy E."/>
            <person name="Justesen U.S."/>
        </authorList>
    </citation>
    <scope>NUCLEOTIDE SEQUENCE</scope>
    <source>
        <strain evidence="1">DCMOUH0018B</strain>
    </source>
</reference>
<reference evidence="1" key="2">
    <citation type="submission" date="2014-07" db="EMBL/GenBank/DDBJ databases">
        <title>Genetics and epidemiology of antimicrobial resistance in B. fragilis group.</title>
        <authorList>
            <person name="Sydenham T.V."/>
            <person name="Hasman H."/>
            <person name="Kemp M."/>
            <person name="Justesen U.S."/>
        </authorList>
    </citation>
    <scope>NUCLEOTIDE SEQUENCE [LARGE SCALE GENOMIC DNA]</scope>
    <source>
        <strain evidence="1">DCMOUH0018B</strain>
    </source>
</reference>
<sequence length="391" mass="45193">MILVQTLVKDLFNMKKKIFFSGFLLMTMFCGCMTQNEITSSIAELETVEKSVNDTLFLQNPQVFCLETKDNALIKRINRVIEWKNTYYILDKSMKQVLAFNDKGKHLFTIHRVGVGKGEYGSILDIAIDRQNENLVFLADPTSLIYYDLQGNFIRTTKLPGHYHSIAIDNRMIYLENATLINNQLSTSSITVIAPNDQKTELLKPLREIAPYCFIGGHQLGGTAPVVFTRKFDDTIYQLEDGKISPYYSFNFMNESFPEAAKDKEYTCRELNKFTWDRYVYLMTNVTDAPQYLLFSTNLFGIYVFDKNQNKLLKYNKIYNTEYQADLHQYIPVEGANNRVFFTVSPTTLFSLKAIVDNHPSFKNKMSDKLYKLTESLDSDSNPVIFSYQVK</sequence>
<dbReference type="PATRIC" id="fig|817.53.peg.1489"/>
<evidence type="ECO:0000313" key="1">
    <source>
        <dbReference type="EMBL" id="KFX75392.1"/>
    </source>
</evidence>
<dbReference type="SUPFAM" id="SSF50969">
    <property type="entry name" value="YVTN repeat-like/Quinoprotein amine dehydrogenase"/>
    <property type="match status" value="1"/>
</dbReference>
<protein>
    <recommendedName>
        <fullName evidence="2">6-bladed beta-propeller</fullName>
    </recommendedName>
</protein>
<dbReference type="AlphaFoldDB" id="A0A0I9SBA8"/>